<name>A0AB36E6F4_9PAST</name>
<organism evidence="1 2">
    <name type="scientific">Gallibacterium salpingitidis</name>
    <dbReference type="NCBI Taxonomy" id="505341"/>
    <lineage>
        <taxon>Bacteria</taxon>
        <taxon>Pseudomonadati</taxon>
        <taxon>Pseudomonadota</taxon>
        <taxon>Gammaproteobacteria</taxon>
        <taxon>Pasteurellales</taxon>
        <taxon>Pasteurellaceae</taxon>
        <taxon>Gallibacterium</taxon>
    </lineage>
</organism>
<accession>A0AB36E6F4</accession>
<dbReference type="AlphaFoldDB" id="A0AB36E6F4"/>
<evidence type="ECO:0000313" key="2">
    <source>
        <dbReference type="Proteomes" id="UP000092527"/>
    </source>
</evidence>
<gene>
    <name evidence="1" type="ORF">QV09_01820</name>
</gene>
<sequence>MTEQPNEFNTKKQHYLTEKQVLDDLIKEKEKIINIIAALEQDLIEQATATKEKLNVDNFLSADDYVALKQVESGIKTRIEYYNAYKEEIETKIYQQKEALYIEFSHLSAIRKNKLSNEFQSLLDSFSIKQKDILSKLYLLLKASGKITANSELDGYKGSLEYAVKEYLSQHLMSLIDTEMTLEDEFTLPIFIHRTELKTAAQRHLENIEKPISGFQKLIKNTIKG</sequence>
<evidence type="ECO:0000313" key="1">
    <source>
        <dbReference type="EMBL" id="OBX11621.1"/>
    </source>
</evidence>
<dbReference type="RefSeq" id="WP_066112473.1">
    <property type="nucleotide sequence ID" value="NZ_JTJT01000020.1"/>
</dbReference>
<protein>
    <submittedName>
        <fullName evidence="1">Uncharacterized protein</fullName>
    </submittedName>
</protein>
<dbReference type="Proteomes" id="UP000092527">
    <property type="component" value="Unassembled WGS sequence"/>
</dbReference>
<dbReference type="EMBL" id="JTJU01000009">
    <property type="protein sequence ID" value="OBX11621.1"/>
    <property type="molecule type" value="Genomic_DNA"/>
</dbReference>
<comment type="caution">
    <text evidence="1">The sequence shown here is derived from an EMBL/GenBank/DDBJ whole genome shotgun (WGS) entry which is preliminary data.</text>
</comment>
<reference evidence="1 2" key="1">
    <citation type="submission" date="2014-11" db="EMBL/GenBank/DDBJ databases">
        <title>Pan-genome of Gallibacterium spp.</title>
        <authorList>
            <person name="Kudirkiene E."/>
            <person name="Bojesen A.M."/>
        </authorList>
    </citation>
    <scope>NUCLEOTIDE SEQUENCE [LARGE SCALE GENOMIC DNA]</scope>
    <source>
        <strain evidence="1 2">18469/18</strain>
    </source>
</reference>
<proteinExistence type="predicted"/>